<evidence type="ECO:0000313" key="2">
    <source>
        <dbReference type="EMBL" id="KAJ7338808.1"/>
    </source>
</evidence>
<proteinExistence type="predicted"/>
<gene>
    <name evidence="2" type="ORF">JRQ81_012710</name>
</gene>
<protein>
    <submittedName>
        <fullName evidence="2">Uncharacterized protein</fullName>
    </submittedName>
</protein>
<feature type="region of interest" description="Disordered" evidence="1">
    <location>
        <begin position="22"/>
        <end position="83"/>
    </location>
</feature>
<evidence type="ECO:0000256" key="1">
    <source>
        <dbReference type="SAM" id="MobiDB-lite"/>
    </source>
</evidence>
<comment type="caution">
    <text evidence="2">The sequence shown here is derived from an EMBL/GenBank/DDBJ whole genome shotgun (WGS) entry which is preliminary data.</text>
</comment>
<evidence type="ECO:0000313" key="3">
    <source>
        <dbReference type="Proteomes" id="UP001142489"/>
    </source>
</evidence>
<reference evidence="2" key="1">
    <citation type="journal article" date="2023" name="DNA Res.">
        <title>Chromosome-level genome assembly of Phrynocephalus forsythii using third-generation DNA sequencing and Hi-C analysis.</title>
        <authorList>
            <person name="Qi Y."/>
            <person name="Zhao W."/>
            <person name="Zhao Y."/>
            <person name="Niu C."/>
            <person name="Cao S."/>
            <person name="Zhang Y."/>
        </authorList>
    </citation>
    <scope>NUCLEOTIDE SEQUENCE</scope>
    <source>
        <tissue evidence="2">Muscle</tissue>
    </source>
</reference>
<dbReference type="AlphaFoldDB" id="A0A9Q0Y2Q6"/>
<accession>A0A9Q0Y2Q6</accession>
<name>A0A9Q0Y2Q6_9SAUR</name>
<feature type="compositionally biased region" description="Basic and acidic residues" evidence="1">
    <location>
        <begin position="102"/>
        <end position="119"/>
    </location>
</feature>
<sequence>MLKAPKPKHLPLPFETGQMVRRKAAASNGNPTARWPSQEPRSKRWRRVLRTDDPEDEGPSTPPQLEVPTAKGRRREEEAEGSFARCRPLRNWAPFIRVGSSPEERICRRDEDSKPFPSP</sequence>
<organism evidence="2 3">
    <name type="scientific">Phrynocephalus forsythii</name>
    <dbReference type="NCBI Taxonomy" id="171643"/>
    <lineage>
        <taxon>Eukaryota</taxon>
        <taxon>Metazoa</taxon>
        <taxon>Chordata</taxon>
        <taxon>Craniata</taxon>
        <taxon>Vertebrata</taxon>
        <taxon>Euteleostomi</taxon>
        <taxon>Lepidosauria</taxon>
        <taxon>Squamata</taxon>
        <taxon>Bifurcata</taxon>
        <taxon>Unidentata</taxon>
        <taxon>Episquamata</taxon>
        <taxon>Toxicofera</taxon>
        <taxon>Iguania</taxon>
        <taxon>Acrodonta</taxon>
        <taxon>Agamidae</taxon>
        <taxon>Agaminae</taxon>
        <taxon>Phrynocephalus</taxon>
    </lineage>
</organism>
<dbReference type="EMBL" id="JAPFRF010000003">
    <property type="protein sequence ID" value="KAJ7338808.1"/>
    <property type="molecule type" value="Genomic_DNA"/>
</dbReference>
<feature type="region of interest" description="Disordered" evidence="1">
    <location>
        <begin position="100"/>
        <end position="119"/>
    </location>
</feature>
<keyword evidence="3" id="KW-1185">Reference proteome</keyword>
<dbReference type="Proteomes" id="UP001142489">
    <property type="component" value="Unassembled WGS sequence"/>
</dbReference>